<feature type="compositionally biased region" description="Low complexity" evidence="1">
    <location>
        <begin position="520"/>
        <end position="547"/>
    </location>
</feature>
<dbReference type="OMA" id="CLAHQSG"/>
<dbReference type="VEuPathDB" id="TriTrypDB:Lsey_0047_0200"/>
<dbReference type="InterPro" id="IPR027417">
    <property type="entry name" value="P-loop_NTPase"/>
</dbReference>
<evidence type="ECO:0008006" key="4">
    <source>
        <dbReference type="Google" id="ProtNLM"/>
    </source>
</evidence>
<dbReference type="OrthoDB" id="272016at2759"/>
<feature type="region of interest" description="Disordered" evidence="1">
    <location>
        <begin position="520"/>
        <end position="549"/>
    </location>
</feature>
<evidence type="ECO:0000313" key="3">
    <source>
        <dbReference type="Proteomes" id="UP000038009"/>
    </source>
</evidence>
<dbReference type="Proteomes" id="UP000038009">
    <property type="component" value="Unassembled WGS sequence"/>
</dbReference>
<reference evidence="2 3" key="1">
    <citation type="journal article" date="2015" name="PLoS Pathog.">
        <title>Leptomonas seymouri: Adaptations to the Dixenous Life Cycle Analyzed by Genome Sequencing, Transcriptome Profiling and Co-infection with Leishmania donovani.</title>
        <authorList>
            <person name="Kraeva N."/>
            <person name="Butenko A."/>
            <person name="Hlavacova J."/>
            <person name="Kostygov A."/>
            <person name="Myskova J."/>
            <person name="Grybchuk D."/>
            <person name="Lestinova T."/>
            <person name="Votypka J."/>
            <person name="Volf P."/>
            <person name="Opperdoes F."/>
            <person name="Flegontov P."/>
            <person name="Lukes J."/>
            <person name="Yurchenko V."/>
        </authorList>
    </citation>
    <scope>NUCLEOTIDE SEQUENCE [LARGE SCALE GENOMIC DNA]</scope>
    <source>
        <strain evidence="2 3">ATCC 30220</strain>
    </source>
</reference>
<dbReference type="EMBL" id="LJSK01000047">
    <property type="protein sequence ID" value="KPI88539.1"/>
    <property type="molecule type" value="Genomic_DNA"/>
</dbReference>
<proteinExistence type="predicted"/>
<dbReference type="SUPFAM" id="SSF52540">
    <property type="entry name" value="P-loop containing nucleoside triphosphate hydrolases"/>
    <property type="match status" value="1"/>
</dbReference>
<comment type="caution">
    <text evidence="2">The sequence shown here is derived from an EMBL/GenBank/DDBJ whole genome shotgun (WGS) entry which is preliminary data.</text>
</comment>
<accession>A0A0N0P797</accession>
<evidence type="ECO:0000313" key="2">
    <source>
        <dbReference type="EMBL" id="KPI88539.1"/>
    </source>
</evidence>
<evidence type="ECO:0000256" key="1">
    <source>
        <dbReference type="SAM" id="MobiDB-lite"/>
    </source>
</evidence>
<sequence length="821" mass="87886">MESFTANPHALDSVRACVAWLDCATASLNPERIPHHSLSVQDVHAFMCSATPPPPALQEQWSTRVWTMPGEPYEVYLLRCLASQSGVTLLSPHFSFGAQIRDAAGPQVGASGAQALYSERCVVVGLRVEPTAKNLLQTGWDTQSCPHCPSINHNTALAYQSVLPLMYGGDTCGCCGRAFPLVPAWTRVVYLVLQRSNRTRVAAVAYGDGALRHLSLGACVDALLYRSQTEQQEPLLVIHTAQPPASFSLPARCQIALTQSGSTASTAAEQTGFFRAFYDQMHSSVVAHKWAGPLRSLDDVARGILPKLLGQAQAKKIILLVVMYTLYCSLHRSQNFPQDAAHRPLHLLLIGPAKTGKSALLRGVQLLMGTEADVLDSTVVRSTGRGELKRTGDGASFLSALPSRRRDILMAGPSMTATTLVLDHLPASSSAAAVASLKDVLERQSGCVANMEGIENSAAIDLPVHIVAAAEEENGSAAHLAPLFSLVTSLAPTDSLGESALISQDVVAASRARASCSRSASRSASSSSSSSCSRARASPSSSQRSASLTRCSEANALSDRLNADDVQHFLRCAADPPLLMATMDSAVCHASYMPQLVAAASLVEEARPPACGFLPSPSACRGSQPARTHLELSAAEGSLSASPLCFEPHLRVLRCLSQARLMLETAEDVRAVGWTATMRDEVWQLYTHHLVTLADLLHQRSSTQRADSTRAAAARTVPVPMPVPREAGSWAPWSSCSGAGWGGKLTKRPSKKRLRLLFVEELRHCQSLPSSEDRVTQLVETEQIYTQMGGSAAFGDSLDVVMSQLLEEGLVLRRLGGWRVL</sequence>
<organism evidence="2 3">
    <name type="scientific">Leptomonas seymouri</name>
    <dbReference type="NCBI Taxonomy" id="5684"/>
    <lineage>
        <taxon>Eukaryota</taxon>
        <taxon>Discoba</taxon>
        <taxon>Euglenozoa</taxon>
        <taxon>Kinetoplastea</taxon>
        <taxon>Metakinetoplastina</taxon>
        <taxon>Trypanosomatida</taxon>
        <taxon>Trypanosomatidae</taxon>
        <taxon>Leishmaniinae</taxon>
        <taxon>Leptomonas</taxon>
    </lineage>
</organism>
<dbReference type="AlphaFoldDB" id="A0A0N0P797"/>
<name>A0A0N0P797_LEPSE</name>
<keyword evidence="3" id="KW-1185">Reference proteome</keyword>
<protein>
    <recommendedName>
        <fullName evidence="4">MCM domain-containing protein</fullName>
    </recommendedName>
</protein>
<gene>
    <name evidence="2" type="ORF">ABL78_2351</name>
</gene>